<gene>
    <name evidence="2" type="ORF">BDW59DRAFT_160293</name>
</gene>
<evidence type="ECO:0000313" key="2">
    <source>
        <dbReference type="EMBL" id="KAL2827326.1"/>
    </source>
</evidence>
<dbReference type="EMBL" id="JBFXLS010000025">
    <property type="protein sequence ID" value="KAL2827326.1"/>
    <property type="molecule type" value="Genomic_DNA"/>
</dbReference>
<reference evidence="2 3" key="1">
    <citation type="submission" date="2024-07" db="EMBL/GenBank/DDBJ databases">
        <title>Section-level genome sequencing and comparative genomics of Aspergillus sections Usti and Cavernicolus.</title>
        <authorList>
            <consortium name="Lawrence Berkeley National Laboratory"/>
            <person name="Nybo J.L."/>
            <person name="Vesth T.C."/>
            <person name="Theobald S."/>
            <person name="Frisvad J.C."/>
            <person name="Larsen T.O."/>
            <person name="Kjaerboelling I."/>
            <person name="Rothschild-Mancinelli K."/>
            <person name="Lyhne E.K."/>
            <person name="Kogle M.E."/>
            <person name="Barry K."/>
            <person name="Clum A."/>
            <person name="Na H."/>
            <person name="Ledsgaard L."/>
            <person name="Lin J."/>
            <person name="Lipzen A."/>
            <person name="Kuo A."/>
            <person name="Riley R."/>
            <person name="Mondo S."/>
            <person name="LaButti K."/>
            <person name="Haridas S."/>
            <person name="Pangalinan J."/>
            <person name="Salamov A.A."/>
            <person name="Simmons B.A."/>
            <person name="Magnuson J.K."/>
            <person name="Chen J."/>
            <person name="Drula E."/>
            <person name="Henrissat B."/>
            <person name="Wiebenga A."/>
            <person name="Lubbers R.J."/>
            <person name="Gomes A.C."/>
            <person name="Makela M.R."/>
            <person name="Stajich J."/>
            <person name="Grigoriev I.V."/>
            <person name="Mortensen U.H."/>
            <person name="De vries R.P."/>
            <person name="Baker S.E."/>
            <person name="Andersen M.R."/>
        </authorList>
    </citation>
    <scope>NUCLEOTIDE SEQUENCE [LARGE SCALE GENOMIC DNA]</scope>
    <source>
        <strain evidence="2 3">CBS 600.67</strain>
    </source>
</reference>
<dbReference type="SUPFAM" id="SSF56601">
    <property type="entry name" value="beta-lactamase/transpeptidase-like"/>
    <property type="match status" value="1"/>
</dbReference>
<evidence type="ECO:0000313" key="3">
    <source>
        <dbReference type="Proteomes" id="UP001610335"/>
    </source>
</evidence>
<feature type="compositionally biased region" description="Basic and acidic residues" evidence="1">
    <location>
        <begin position="250"/>
        <end position="261"/>
    </location>
</feature>
<feature type="region of interest" description="Disordered" evidence="1">
    <location>
        <begin position="244"/>
        <end position="266"/>
    </location>
</feature>
<organism evidence="2 3">
    <name type="scientific">Aspergillus cavernicola</name>
    <dbReference type="NCBI Taxonomy" id="176166"/>
    <lineage>
        <taxon>Eukaryota</taxon>
        <taxon>Fungi</taxon>
        <taxon>Dikarya</taxon>
        <taxon>Ascomycota</taxon>
        <taxon>Pezizomycotina</taxon>
        <taxon>Eurotiomycetes</taxon>
        <taxon>Eurotiomycetidae</taxon>
        <taxon>Eurotiales</taxon>
        <taxon>Aspergillaceae</taxon>
        <taxon>Aspergillus</taxon>
        <taxon>Aspergillus subgen. Nidulantes</taxon>
    </lineage>
</organism>
<accession>A0ABR4IHT6</accession>
<keyword evidence="3" id="KW-1185">Reference proteome</keyword>
<evidence type="ECO:0000256" key="1">
    <source>
        <dbReference type="SAM" id="MobiDB-lite"/>
    </source>
</evidence>
<protein>
    <recommendedName>
        <fullName evidence="4">Beta-lactamase-related domain-containing protein</fullName>
    </recommendedName>
</protein>
<evidence type="ECO:0008006" key="4">
    <source>
        <dbReference type="Google" id="ProtNLM"/>
    </source>
</evidence>
<dbReference type="InterPro" id="IPR012338">
    <property type="entry name" value="Beta-lactam/transpept-like"/>
</dbReference>
<sequence length="343" mass="39062">MNPEDTANLIPRGRRIIYFHAGYVGGYHSALYALPETKCAIAVLSNSSGCGDCVEWIAQLLLAIVCGDEIDPTTLLLLSEKQKDRDRLQWSQIESALLETSSGAAGEDLFGMTYSEDSTVAGHYYNEKFGITVEIWQQGRSKTTCFISFQPQEPRQAMVLKHWRGSIWSFFPTEEEYHLRVMKHLSRWSKFLLHLEVSANHSKPSGFWWQYDHSIDGIWFSRLENYIYIKADITKTKRRLKADPSCAENKTGKENSARPAKEGIGNTGTACEQWRLTAIIPSLQRRRRSYKYPSEARIPQVACNVNGTFALGINPLYVIIGVKKSLHQSECLFFSHDVTVFEY</sequence>
<proteinExistence type="predicted"/>
<comment type="caution">
    <text evidence="2">The sequence shown here is derived from an EMBL/GenBank/DDBJ whole genome shotgun (WGS) entry which is preliminary data.</text>
</comment>
<name>A0ABR4IHT6_9EURO</name>
<dbReference type="Proteomes" id="UP001610335">
    <property type="component" value="Unassembled WGS sequence"/>
</dbReference>